<evidence type="ECO:0000256" key="5">
    <source>
        <dbReference type="SAM" id="MobiDB-lite"/>
    </source>
</evidence>
<organism evidence="7 8">
    <name type="scientific">Microbacterium testaceum</name>
    <name type="common">Aureobacterium testaceum</name>
    <name type="synonym">Brevibacterium testaceum</name>
    <dbReference type="NCBI Taxonomy" id="2033"/>
    <lineage>
        <taxon>Bacteria</taxon>
        <taxon>Bacillati</taxon>
        <taxon>Actinomycetota</taxon>
        <taxon>Actinomycetes</taxon>
        <taxon>Micrococcales</taxon>
        <taxon>Microbacteriaceae</taxon>
        <taxon>Microbacterium</taxon>
    </lineage>
</organism>
<dbReference type="GO" id="GO:0016746">
    <property type="term" value="F:acyltransferase activity"/>
    <property type="evidence" value="ECO:0007669"/>
    <property type="project" value="InterPro"/>
</dbReference>
<dbReference type="Proteomes" id="UP000244649">
    <property type="component" value="Unassembled WGS sequence"/>
</dbReference>
<evidence type="ECO:0000256" key="4">
    <source>
        <dbReference type="ARBA" id="ARBA00023125"/>
    </source>
</evidence>
<dbReference type="InterPro" id="IPR036397">
    <property type="entry name" value="RNaseH_sf"/>
</dbReference>
<dbReference type="PANTHER" id="PTHR30231">
    <property type="entry name" value="DNA POLYMERASE III SUBUNIT EPSILON"/>
    <property type="match status" value="1"/>
</dbReference>
<proteinExistence type="predicted"/>
<dbReference type="SUPFAM" id="SSF158682">
    <property type="entry name" value="TerB-like"/>
    <property type="match status" value="1"/>
</dbReference>
<accession>A0A2T7VZT5</accession>
<dbReference type="SMART" id="SM00479">
    <property type="entry name" value="EXOIII"/>
    <property type="match status" value="1"/>
</dbReference>
<name>A0A2T7VZT5_MICTE</name>
<dbReference type="FunFam" id="3.30.420.10:FF:000045">
    <property type="entry name" value="3'-5' exonuclease DinG"/>
    <property type="match status" value="1"/>
</dbReference>
<keyword evidence="2" id="KW-0378">Hydrolase</keyword>
<evidence type="ECO:0000256" key="2">
    <source>
        <dbReference type="ARBA" id="ARBA00022801"/>
    </source>
</evidence>
<dbReference type="Gene3D" id="4.10.320.10">
    <property type="entry name" value="E3-binding domain"/>
    <property type="match status" value="1"/>
</dbReference>
<dbReference type="GO" id="GO:0005829">
    <property type="term" value="C:cytosol"/>
    <property type="evidence" value="ECO:0007669"/>
    <property type="project" value="TreeGrafter"/>
</dbReference>
<evidence type="ECO:0000256" key="1">
    <source>
        <dbReference type="ARBA" id="ARBA00022722"/>
    </source>
</evidence>
<dbReference type="CDD" id="cd06127">
    <property type="entry name" value="DEDDh"/>
    <property type="match status" value="1"/>
</dbReference>
<dbReference type="InterPro" id="IPR055370">
    <property type="entry name" value="Lsr2_DNA-bd"/>
</dbReference>
<sequence length="579" mass="62795">MTFASGRVEMGKSMGWFSRLFGGGAERAVEKPPATQSLSTPPHFVVIDVETTGLSPKADRVLELAMVRVDQRGNVVDEWSTRFNPEGPVGATHIHGITQRDVERAPLFRDLAASIVPQIAGLPIAAHNARFDLSFLRAEFRRAGWDVPWLPAYCTLEGSRHYMPHLDRRRLVDCCWDARVPLNDAHSALGDARATAGLLRYYLQSHRRTTPHDALTSVQRQAPTVVWPSGASRSPLTVFPDETTPRRSTPPRTRSTKPAQPALVEQLATLSLEDILDEGAPEGSLAYLETLLNALEDGAISEAEASALGDLIDVYELTDADVAVAHRSLAVAVAHKALDDGHVSREERAELDAVAHSLGLPSELVPALIAEADAARAARITERLRPLPADWTSGEPLRVGDKVAFTGFDGREHERLRLEKKSQELGVRVMGNVSGRTAMVVTDGSFPGTKLARAHDLGTRVVAPELYALLLRHLQPAQAPVPKKPEKTMAVAPAGEPSPVRSGASPSDIRAWGLANGFAVSVRGRLSAELIRAYERAARADQLDHGATEGTADGTRMKPVGVISTHGRDRPRSVIDNFW</sequence>
<dbReference type="SUPFAM" id="SSF52113">
    <property type="entry name" value="BRCT domain"/>
    <property type="match status" value="1"/>
</dbReference>
<gene>
    <name evidence="7" type="ORF">DC432_14050</name>
</gene>
<dbReference type="GO" id="GO:0003677">
    <property type="term" value="F:DNA binding"/>
    <property type="evidence" value="ECO:0007669"/>
    <property type="project" value="UniProtKB-KW"/>
</dbReference>
<dbReference type="Gene3D" id="3.40.50.10190">
    <property type="entry name" value="BRCT domain"/>
    <property type="match status" value="1"/>
</dbReference>
<dbReference type="AlphaFoldDB" id="A0A2T7VZT5"/>
<dbReference type="RefSeq" id="WP_116538413.1">
    <property type="nucleotide sequence ID" value="NZ_QDFT01000050.1"/>
</dbReference>
<dbReference type="InterPro" id="IPR012337">
    <property type="entry name" value="RNaseH-like_sf"/>
</dbReference>
<dbReference type="SUPFAM" id="SSF53098">
    <property type="entry name" value="Ribonuclease H-like"/>
    <property type="match status" value="1"/>
</dbReference>
<keyword evidence="4" id="KW-0238">DNA-binding</keyword>
<keyword evidence="1" id="KW-0540">Nuclease</keyword>
<evidence type="ECO:0000313" key="8">
    <source>
        <dbReference type="Proteomes" id="UP000244649"/>
    </source>
</evidence>
<dbReference type="CDD" id="cd00027">
    <property type="entry name" value="BRCT"/>
    <property type="match status" value="1"/>
</dbReference>
<evidence type="ECO:0000256" key="3">
    <source>
        <dbReference type="ARBA" id="ARBA00022839"/>
    </source>
</evidence>
<dbReference type="Pfam" id="PF00929">
    <property type="entry name" value="RNase_T"/>
    <property type="match status" value="1"/>
</dbReference>
<evidence type="ECO:0000259" key="6">
    <source>
        <dbReference type="SMART" id="SM00479"/>
    </source>
</evidence>
<dbReference type="InterPro" id="IPR036420">
    <property type="entry name" value="BRCT_dom_sf"/>
</dbReference>
<feature type="domain" description="Exonuclease" evidence="6">
    <location>
        <begin position="43"/>
        <end position="208"/>
    </location>
</feature>
<feature type="region of interest" description="Disordered" evidence="5">
    <location>
        <begin position="229"/>
        <end position="260"/>
    </location>
</feature>
<dbReference type="InterPro" id="IPR013520">
    <property type="entry name" value="Ribonucl_H"/>
</dbReference>
<feature type="region of interest" description="Disordered" evidence="5">
    <location>
        <begin position="479"/>
        <end position="505"/>
    </location>
</feature>
<feature type="region of interest" description="Disordered" evidence="5">
    <location>
        <begin position="545"/>
        <end position="567"/>
    </location>
</feature>
<dbReference type="EMBL" id="QDFT01000050">
    <property type="protein sequence ID" value="PVE63246.1"/>
    <property type="molecule type" value="Genomic_DNA"/>
</dbReference>
<reference evidence="7 8" key="1">
    <citation type="submission" date="2018-04" db="EMBL/GenBank/DDBJ databases">
        <authorList>
            <person name="Go L.Y."/>
            <person name="Mitchell J.A."/>
        </authorList>
    </citation>
    <scope>NUCLEOTIDE SEQUENCE [LARGE SCALE GENOMIC DNA]</scope>
    <source>
        <strain evidence="7 8">TPD7010</strain>
    </source>
</reference>
<dbReference type="Pfam" id="PF23359">
    <property type="entry name" value="Lsr2_DNA-bd"/>
    <property type="match status" value="1"/>
</dbReference>
<dbReference type="InterPro" id="IPR029024">
    <property type="entry name" value="TerB-like"/>
</dbReference>
<evidence type="ECO:0000313" key="7">
    <source>
        <dbReference type="EMBL" id="PVE63246.1"/>
    </source>
</evidence>
<dbReference type="InterPro" id="IPR036625">
    <property type="entry name" value="E3-bd_dom_sf"/>
</dbReference>
<comment type="caution">
    <text evidence="7">The sequence shown here is derived from an EMBL/GenBank/DDBJ whole genome shotgun (WGS) entry which is preliminary data.</text>
</comment>
<dbReference type="GO" id="GO:0008408">
    <property type="term" value="F:3'-5' exonuclease activity"/>
    <property type="evidence" value="ECO:0007669"/>
    <property type="project" value="TreeGrafter"/>
</dbReference>
<dbReference type="PANTHER" id="PTHR30231:SF4">
    <property type="entry name" value="PROTEIN NEN2"/>
    <property type="match status" value="1"/>
</dbReference>
<dbReference type="Gene3D" id="3.30.420.10">
    <property type="entry name" value="Ribonuclease H-like superfamily/Ribonuclease H"/>
    <property type="match status" value="1"/>
</dbReference>
<protein>
    <recommendedName>
        <fullName evidence="6">Exonuclease domain-containing protein</fullName>
    </recommendedName>
</protein>
<keyword evidence="3" id="KW-0269">Exonuclease</keyword>